<dbReference type="EMBL" id="CAXLJL010000125">
    <property type="protein sequence ID" value="CAL5132511.1"/>
    <property type="molecule type" value="Genomic_DNA"/>
</dbReference>
<dbReference type="Proteomes" id="UP001497525">
    <property type="component" value="Unassembled WGS sequence"/>
</dbReference>
<protein>
    <recommendedName>
        <fullName evidence="3">Thyroglobulin</fullName>
    </recommendedName>
</protein>
<feature type="non-terminal residue" evidence="1">
    <location>
        <position position="1"/>
    </location>
</feature>
<dbReference type="AlphaFoldDB" id="A0AAV2T8B1"/>
<accession>A0AAV2T8B1</accession>
<sequence>LKQALLLTGQQTVADSDCFVNLLFRNTPNLQRRWIPVEKRLSTNQTVYSEAHLTLPAVAASQLNSEDFNTILQQGLQKLFQEQGSLIVQNISSVEKTSPPITCATHAALCSMQATCIPMNVGITCACNTMWIDMKPEDPGTVCE</sequence>
<name>A0AAV2T8B1_CALDB</name>
<reference evidence="1" key="1">
    <citation type="submission" date="2024-06" db="EMBL/GenBank/DDBJ databases">
        <authorList>
            <person name="Liu X."/>
            <person name="Lenzi L."/>
            <person name="Haldenby T S."/>
            <person name="Uol C."/>
        </authorList>
    </citation>
    <scope>NUCLEOTIDE SEQUENCE</scope>
</reference>
<evidence type="ECO:0000313" key="2">
    <source>
        <dbReference type="Proteomes" id="UP001497525"/>
    </source>
</evidence>
<gene>
    <name evidence="1" type="ORF">CDAUBV1_LOCUS5361</name>
</gene>
<comment type="caution">
    <text evidence="1">The sequence shown here is derived from an EMBL/GenBank/DDBJ whole genome shotgun (WGS) entry which is preliminary data.</text>
</comment>
<evidence type="ECO:0008006" key="3">
    <source>
        <dbReference type="Google" id="ProtNLM"/>
    </source>
</evidence>
<organism evidence="1 2">
    <name type="scientific">Calicophoron daubneyi</name>
    <name type="common">Rumen fluke</name>
    <name type="synonym">Paramphistomum daubneyi</name>
    <dbReference type="NCBI Taxonomy" id="300641"/>
    <lineage>
        <taxon>Eukaryota</taxon>
        <taxon>Metazoa</taxon>
        <taxon>Spiralia</taxon>
        <taxon>Lophotrochozoa</taxon>
        <taxon>Platyhelminthes</taxon>
        <taxon>Trematoda</taxon>
        <taxon>Digenea</taxon>
        <taxon>Plagiorchiida</taxon>
        <taxon>Pronocephalata</taxon>
        <taxon>Paramphistomoidea</taxon>
        <taxon>Paramphistomidae</taxon>
        <taxon>Calicophoron</taxon>
    </lineage>
</organism>
<feature type="non-terminal residue" evidence="1">
    <location>
        <position position="144"/>
    </location>
</feature>
<evidence type="ECO:0000313" key="1">
    <source>
        <dbReference type="EMBL" id="CAL5132511.1"/>
    </source>
</evidence>
<proteinExistence type="predicted"/>